<dbReference type="CDD" id="cd01065">
    <property type="entry name" value="NAD_bind_Shikimate_DH"/>
    <property type="match status" value="1"/>
</dbReference>
<keyword evidence="2" id="KW-0560">Oxidoreductase</keyword>
<dbReference type="SUPFAM" id="SSF51735">
    <property type="entry name" value="NAD(P)-binding Rossmann-fold domains"/>
    <property type="match status" value="1"/>
</dbReference>
<accession>A0AAP5BKI5</accession>
<dbReference type="Pfam" id="PF08501">
    <property type="entry name" value="Shikimate_dh_N"/>
    <property type="match status" value="1"/>
</dbReference>
<dbReference type="GO" id="GO:0050661">
    <property type="term" value="F:NADP binding"/>
    <property type="evidence" value="ECO:0007669"/>
    <property type="project" value="TreeGrafter"/>
</dbReference>
<dbReference type="InterPro" id="IPR036291">
    <property type="entry name" value="NAD(P)-bd_dom_sf"/>
</dbReference>
<dbReference type="PANTHER" id="PTHR21089">
    <property type="entry name" value="SHIKIMATE DEHYDROGENASE"/>
    <property type="match status" value="1"/>
</dbReference>
<keyword evidence="3" id="KW-0028">Amino-acid biosynthesis</keyword>
<feature type="compositionally biased region" description="Basic and acidic residues" evidence="4">
    <location>
        <begin position="1"/>
        <end position="15"/>
    </location>
</feature>
<comment type="pathway">
    <text evidence="1">Metabolic intermediate biosynthesis; chorismate biosynthesis; chorismate from D-erythrose 4-phosphate and phosphoenolpyruvate: step 4/7.</text>
</comment>
<dbReference type="SUPFAM" id="SSF53223">
    <property type="entry name" value="Aminoacid dehydrogenase-like, N-terminal domain"/>
    <property type="match status" value="1"/>
</dbReference>
<evidence type="ECO:0000313" key="7">
    <source>
        <dbReference type="EMBL" id="MDQ6411647.1"/>
    </source>
</evidence>
<dbReference type="Gene3D" id="3.40.50.10860">
    <property type="entry name" value="Leucine Dehydrogenase, chain A, domain 1"/>
    <property type="match status" value="1"/>
</dbReference>
<organism evidence="7 9">
    <name type="scientific">Paraburkholderia madseniana</name>
    <dbReference type="NCBI Taxonomy" id="2599607"/>
    <lineage>
        <taxon>Bacteria</taxon>
        <taxon>Pseudomonadati</taxon>
        <taxon>Pseudomonadota</taxon>
        <taxon>Betaproteobacteria</taxon>
        <taxon>Burkholderiales</taxon>
        <taxon>Burkholderiaceae</taxon>
        <taxon>Paraburkholderia</taxon>
    </lineage>
</organism>
<protein>
    <submittedName>
        <fullName evidence="7">Shikimate dehydrogenase</fullName>
    </submittedName>
</protein>
<evidence type="ECO:0000259" key="5">
    <source>
        <dbReference type="Pfam" id="PF08501"/>
    </source>
</evidence>
<dbReference type="InterPro" id="IPR046346">
    <property type="entry name" value="Aminoacid_DH-like_N_sf"/>
</dbReference>
<feature type="compositionally biased region" description="Polar residues" evidence="4">
    <location>
        <begin position="16"/>
        <end position="25"/>
    </location>
</feature>
<evidence type="ECO:0000256" key="3">
    <source>
        <dbReference type="ARBA" id="ARBA00023141"/>
    </source>
</evidence>
<dbReference type="GO" id="GO:0009423">
    <property type="term" value="P:chorismate biosynthetic process"/>
    <property type="evidence" value="ECO:0007669"/>
    <property type="project" value="TreeGrafter"/>
</dbReference>
<evidence type="ECO:0000313" key="8">
    <source>
        <dbReference type="Proteomes" id="UP001209412"/>
    </source>
</evidence>
<comment type="caution">
    <text evidence="7">The sequence shown here is derived from an EMBL/GenBank/DDBJ whole genome shotgun (WGS) entry which is preliminary data.</text>
</comment>
<dbReference type="EMBL" id="JAPKHW010000033">
    <property type="protein sequence ID" value="MCX4149829.1"/>
    <property type="molecule type" value="Genomic_DNA"/>
</dbReference>
<dbReference type="Gene3D" id="3.40.50.720">
    <property type="entry name" value="NAD(P)-binding Rossmann-like Domain"/>
    <property type="match status" value="1"/>
</dbReference>
<dbReference type="InterPro" id="IPR022893">
    <property type="entry name" value="Shikimate_DH_fam"/>
</dbReference>
<dbReference type="AlphaFoldDB" id="A0AAP5BKI5"/>
<feature type="domain" description="Shikimate dehydrogenase substrate binding N-terminal" evidence="5">
    <location>
        <begin position="42"/>
        <end position="125"/>
    </location>
</feature>
<dbReference type="GO" id="GO:0004764">
    <property type="term" value="F:shikimate 3-dehydrogenase (NADP+) activity"/>
    <property type="evidence" value="ECO:0007669"/>
    <property type="project" value="InterPro"/>
</dbReference>
<dbReference type="InterPro" id="IPR013708">
    <property type="entry name" value="Shikimate_DH-bd_N"/>
</dbReference>
<dbReference type="Proteomes" id="UP001209412">
    <property type="component" value="Unassembled WGS sequence"/>
</dbReference>
<dbReference type="EMBL" id="JAMXWF010000033">
    <property type="protein sequence ID" value="MDQ6411647.1"/>
    <property type="molecule type" value="Genomic_DNA"/>
</dbReference>
<name>A0AAP5BKI5_9BURK</name>
<keyword evidence="8" id="KW-1185">Reference proteome</keyword>
<evidence type="ECO:0000313" key="6">
    <source>
        <dbReference type="EMBL" id="MCX4149829.1"/>
    </source>
</evidence>
<evidence type="ECO:0000256" key="2">
    <source>
        <dbReference type="ARBA" id="ARBA00023002"/>
    </source>
</evidence>
<keyword evidence="3" id="KW-0057">Aromatic amino acid biosynthesis</keyword>
<dbReference type="Proteomes" id="UP001242288">
    <property type="component" value="Unassembled WGS sequence"/>
</dbReference>
<evidence type="ECO:0000256" key="4">
    <source>
        <dbReference type="SAM" id="MobiDB-lite"/>
    </source>
</evidence>
<reference evidence="7" key="1">
    <citation type="submission" date="2022-06" db="EMBL/GenBank/DDBJ databases">
        <title>PHB producers.</title>
        <authorList>
            <person name="Besaury L."/>
        </authorList>
    </citation>
    <scope>NUCLEOTIDE SEQUENCE</scope>
    <source>
        <strain evidence="7 8">SEWS6</strain>
    </source>
</reference>
<evidence type="ECO:0000313" key="9">
    <source>
        <dbReference type="Proteomes" id="UP001242288"/>
    </source>
</evidence>
<dbReference type="GO" id="GO:0005829">
    <property type="term" value="C:cytosol"/>
    <property type="evidence" value="ECO:0007669"/>
    <property type="project" value="TreeGrafter"/>
</dbReference>
<feature type="region of interest" description="Disordered" evidence="4">
    <location>
        <begin position="1"/>
        <end position="28"/>
    </location>
</feature>
<dbReference type="GO" id="GO:0009073">
    <property type="term" value="P:aromatic amino acid family biosynthetic process"/>
    <property type="evidence" value="ECO:0007669"/>
    <property type="project" value="UniProtKB-KW"/>
</dbReference>
<dbReference type="PANTHER" id="PTHR21089:SF1">
    <property type="entry name" value="BIFUNCTIONAL 3-DEHYDROQUINATE DEHYDRATASE_SHIKIMATE DEHYDROGENASE, CHLOROPLASTIC"/>
    <property type="match status" value="1"/>
</dbReference>
<sequence length="307" mass="32531">MSDTRLVRHISEQSRKTAPSANIEHQTAMDPHITGKSRLYGLVGDPLTAAKSPQLLNQLFAEQRVDAACVPFWVKAENLFEFVSGARAMGNLSGLLVTMPHKQRMLEFVDELDPTARQVGALNVIRCEADGRWVGAIFDGVGCVLGMQWEGNHPANKSVLLLGAGGAGSAIAFAVASAGASKLTVSDVDRHRAGDLAASVAAETGCDVRSGPPDPQGFDIVINATPLGMKANDAMPVNPERLAPGAIVVDIINASEPTPLRRAAQARGCRTQDGGPMHQGQAVYALKFLGFDYRPDGRSAPDTARDE</sequence>
<evidence type="ECO:0000256" key="1">
    <source>
        <dbReference type="ARBA" id="ARBA00004871"/>
    </source>
</evidence>
<dbReference type="RefSeq" id="WP_266260633.1">
    <property type="nucleotide sequence ID" value="NZ_JAMXWF010000033.1"/>
</dbReference>
<gene>
    <name evidence="7" type="ORF">NIE36_31305</name>
    <name evidence="6" type="ORF">OSB80_31370</name>
</gene>
<proteinExistence type="predicted"/>
<dbReference type="GO" id="GO:0019632">
    <property type="term" value="P:shikimate metabolic process"/>
    <property type="evidence" value="ECO:0007669"/>
    <property type="project" value="TreeGrafter"/>
</dbReference>